<protein>
    <submittedName>
        <fullName evidence="1">Spore coat protein</fullName>
    </submittedName>
</protein>
<keyword evidence="1" id="KW-0167">Capsid protein</keyword>
<sequence>MSRRVEQELTYREIITKAVCGKGRKFSQATHTIAPSHRPSSILGCWIINHAYKPKRNGEAVDVEGSYDINVWYSYNDNTRTEVVTETIHFVDKVDLSVRDKNALGNQYEVTCRALQEPNTLEATISPNGNKVIVQVEREFVCEIIGETKVCVYVNPDGFDDVEARDWEYDVEDENFEDLDPNFLIGDLEE</sequence>
<dbReference type="STRING" id="1221500.ABE65_009060"/>
<dbReference type="RefSeq" id="WP_066393842.1">
    <property type="nucleotide sequence ID" value="NZ_CP015378.1"/>
</dbReference>
<dbReference type="AlphaFoldDB" id="A0A160IN54"/>
<organism evidence="1 2">
    <name type="scientific">Fictibacillus phosphorivorans</name>
    <dbReference type="NCBI Taxonomy" id="1221500"/>
    <lineage>
        <taxon>Bacteria</taxon>
        <taxon>Bacillati</taxon>
        <taxon>Bacillota</taxon>
        <taxon>Bacilli</taxon>
        <taxon>Bacillales</taxon>
        <taxon>Fictibacillaceae</taxon>
        <taxon>Fictibacillus</taxon>
    </lineage>
</organism>
<evidence type="ECO:0000313" key="1">
    <source>
        <dbReference type="EMBL" id="ANC76942.1"/>
    </source>
</evidence>
<dbReference type="Pfam" id="PF10628">
    <property type="entry name" value="CotE"/>
    <property type="match status" value="1"/>
</dbReference>
<evidence type="ECO:0000313" key="2">
    <source>
        <dbReference type="Proteomes" id="UP000076623"/>
    </source>
</evidence>
<dbReference type="KEGG" id="fpn:ABE65_009060"/>
<keyword evidence="1" id="KW-0946">Virion</keyword>
<dbReference type="Proteomes" id="UP000076623">
    <property type="component" value="Chromosome"/>
</dbReference>
<keyword evidence="2" id="KW-1185">Reference proteome</keyword>
<reference evidence="1 2" key="1">
    <citation type="submission" date="2016-04" db="EMBL/GenBank/DDBJ databases">
        <title>Complete genome sequence of Fictibacillus phosphorivorans G25-29, a strain toxic to nematodes.</title>
        <authorList>
            <person name="Zheng Z."/>
        </authorList>
    </citation>
    <scope>NUCLEOTIDE SEQUENCE [LARGE SCALE GENOMIC DNA]</scope>
    <source>
        <strain evidence="1 2">G25-29</strain>
    </source>
</reference>
<proteinExistence type="predicted"/>
<name>A0A160IN54_9BACL</name>
<gene>
    <name evidence="1" type="ORF">ABE65_009060</name>
</gene>
<dbReference type="OrthoDB" id="2374983at2"/>
<accession>A0A160IN54</accession>
<dbReference type="EMBL" id="CP015378">
    <property type="protein sequence ID" value="ANC76942.1"/>
    <property type="molecule type" value="Genomic_DNA"/>
</dbReference>
<dbReference type="InterPro" id="IPR018901">
    <property type="entry name" value="Spore_coat_CotE"/>
</dbReference>